<dbReference type="PROSITE" id="PS50879">
    <property type="entry name" value="RNASE_H_1"/>
    <property type="match status" value="1"/>
</dbReference>
<dbReference type="OrthoDB" id="3547074at2759"/>
<dbReference type="SUPFAM" id="SSF53098">
    <property type="entry name" value="Ribonuclease H-like"/>
    <property type="match status" value="1"/>
</dbReference>
<dbReference type="Gene3D" id="3.30.420.10">
    <property type="entry name" value="Ribonuclease H-like superfamily/Ribonuclease H"/>
    <property type="match status" value="1"/>
</dbReference>
<feature type="non-terminal residue" evidence="2">
    <location>
        <position position="1"/>
    </location>
</feature>
<dbReference type="CDD" id="cd09276">
    <property type="entry name" value="Rnase_HI_RT_non_LTR"/>
    <property type="match status" value="1"/>
</dbReference>
<dbReference type="GO" id="GO:0004523">
    <property type="term" value="F:RNA-DNA hybrid ribonuclease activity"/>
    <property type="evidence" value="ECO:0007669"/>
    <property type="project" value="InterPro"/>
</dbReference>
<proteinExistence type="predicted"/>
<sequence>IGRDTKSTIYTAGLQGIYLALQILEASPEPQHRKATIFTDNQSTLRTIHKPGNTSGQYILRKLLLLLRKVAALGIEVELRWIPVHKGVPGNEAADLTAKQ</sequence>
<dbReference type="HOGENOM" id="CLU_000680_30_6_1"/>
<dbReference type="InParanoid" id="A0A0C3G925"/>
<keyword evidence="3" id="KW-1185">Reference proteome</keyword>
<protein>
    <recommendedName>
        <fullName evidence="1">RNase H type-1 domain-containing protein</fullName>
    </recommendedName>
</protein>
<dbReference type="GO" id="GO:0003676">
    <property type="term" value="F:nucleic acid binding"/>
    <property type="evidence" value="ECO:0007669"/>
    <property type="project" value="InterPro"/>
</dbReference>
<dbReference type="InterPro" id="IPR012337">
    <property type="entry name" value="RNaseH-like_sf"/>
</dbReference>
<reference evidence="2 3" key="1">
    <citation type="submission" date="2014-04" db="EMBL/GenBank/DDBJ databases">
        <authorList>
            <consortium name="DOE Joint Genome Institute"/>
            <person name="Kuo A."/>
            <person name="Martino E."/>
            <person name="Perotto S."/>
            <person name="Kohler A."/>
            <person name="Nagy L.G."/>
            <person name="Floudas D."/>
            <person name="Copeland A."/>
            <person name="Barry K.W."/>
            <person name="Cichocki N."/>
            <person name="Veneault-Fourrey C."/>
            <person name="LaButti K."/>
            <person name="Lindquist E.A."/>
            <person name="Lipzen A."/>
            <person name="Lundell T."/>
            <person name="Morin E."/>
            <person name="Murat C."/>
            <person name="Sun H."/>
            <person name="Tunlid A."/>
            <person name="Henrissat B."/>
            <person name="Grigoriev I.V."/>
            <person name="Hibbett D.S."/>
            <person name="Martin F."/>
            <person name="Nordberg H.P."/>
            <person name="Cantor M.N."/>
            <person name="Hua S.X."/>
        </authorList>
    </citation>
    <scope>NUCLEOTIDE SEQUENCE [LARGE SCALE GENOMIC DNA]</scope>
    <source>
        <strain evidence="2 3">Zn</strain>
    </source>
</reference>
<evidence type="ECO:0000313" key="2">
    <source>
        <dbReference type="EMBL" id="KIM92705.1"/>
    </source>
</evidence>
<accession>A0A0C3G925</accession>
<dbReference type="Proteomes" id="UP000054321">
    <property type="component" value="Unassembled WGS sequence"/>
</dbReference>
<name>A0A0C3G925_OIDMZ</name>
<gene>
    <name evidence="2" type="ORF">OIDMADRAFT_88749</name>
</gene>
<feature type="non-terminal residue" evidence="2">
    <location>
        <position position="100"/>
    </location>
</feature>
<dbReference type="AlphaFoldDB" id="A0A0C3G925"/>
<reference evidence="3" key="2">
    <citation type="submission" date="2015-01" db="EMBL/GenBank/DDBJ databases">
        <title>Evolutionary Origins and Diversification of the Mycorrhizal Mutualists.</title>
        <authorList>
            <consortium name="DOE Joint Genome Institute"/>
            <consortium name="Mycorrhizal Genomics Consortium"/>
            <person name="Kohler A."/>
            <person name="Kuo A."/>
            <person name="Nagy L.G."/>
            <person name="Floudas D."/>
            <person name="Copeland A."/>
            <person name="Barry K.W."/>
            <person name="Cichocki N."/>
            <person name="Veneault-Fourrey C."/>
            <person name="LaButti K."/>
            <person name="Lindquist E.A."/>
            <person name="Lipzen A."/>
            <person name="Lundell T."/>
            <person name="Morin E."/>
            <person name="Murat C."/>
            <person name="Riley R."/>
            <person name="Ohm R."/>
            <person name="Sun H."/>
            <person name="Tunlid A."/>
            <person name="Henrissat B."/>
            <person name="Grigoriev I.V."/>
            <person name="Hibbett D.S."/>
            <person name="Martin F."/>
        </authorList>
    </citation>
    <scope>NUCLEOTIDE SEQUENCE [LARGE SCALE GENOMIC DNA]</scope>
    <source>
        <strain evidence="3">Zn</strain>
    </source>
</reference>
<dbReference type="Pfam" id="PF00075">
    <property type="entry name" value="RNase_H"/>
    <property type="match status" value="1"/>
</dbReference>
<evidence type="ECO:0000313" key="3">
    <source>
        <dbReference type="Proteomes" id="UP000054321"/>
    </source>
</evidence>
<organism evidence="2 3">
    <name type="scientific">Oidiodendron maius (strain Zn)</name>
    <dbReference type="NCBI Taxonomy" id="913774"/>
    <lineage>
        <taxon>Eukaryota</taxon>
        <taxon>Fungi</taxon>
        <taxon>Dikarya</taxon>
        <taxon>Ascomycota</taxon>
        <taxon>Pezizomycotina</taxon>
        <taxon>Leotiomycetes</taxon>
        <taxon>Leotiomycetes incertae sedis</taxon>
        <taxon>Myxotrichaceae</taxon>
        <taxon>Oidiodendron</taxon>
    </lineage>
</organism>
<dbReference type="InterPro" id="IPR036397">
    <property type="entry name" value="RNaseH_sf"/>
</dbReference>
<feature type="domain" description="RNase H type-1" evidence="1">
    <location>
        <begin position="1"/>
        <end position="100"/>
    </location>
</feature>
<dbReference type="InterPro" id="IPR002156">
    <property type="entry name" value="RNaseH_domain"/>
</dbReference>
<dbReference type="STRING" id="913774.A0A0C3G925"/>
<evidence type="ECO:0000259" key="1">
    <source>
        <dbReference type="PROSITE" id="PS50879"/>
    </source>
</evidence>
<dbReference type="EMBL" id="KN832909">
    <property type="protein sequence ID" value="KIM92705.1"/>
    <property type="molecule type" value="Genomic_DNA"/>
</dbReference>